<reference evidence="1 2" key="1">
    <citation type="journal article" date="2018" name="Sci. Rep.">
        <title>Genomic signatures of local adaptation to the degree of environmental predictability in rotifers.</title>
        <authorList>
            <person name="Franch-Gras L."/>
            <person name="Hahn C."/>
            <person name="Garcia-Roger E.M."/>
            <person name="Carmona M.J."/>
            <person name="Serra M."/>
            <person name="Gomez A."/>
        </authorList>
    </citation>
    <scope>NUCLEOTIDE SEQUENCE [LARGE SCALE GENOMIC DNA]</scope>
    <source>
        <strain evidence="1">HYR1</strain>
    </source>
</reference>
<gene>
    <name evidence="1" type="ORF">BpHYR1_009642</name>
</gene>
<organism evidence="1 2">
    <name type="scientific">Brachionus plicatilis</name>
    <name type="common">Marine rotifer</name>
    <name type="synonym">Brachionus muelleri</name>
    <dbReference type="NCBI Taxonomy" id="10195"/>
    <lineage>
        <taxon>Eukaryota</taxon>
        <taxon>Metazoa</taxon>
        <taxon>Spiralia</taxon>
        <taxon>Gnathifera</taxon>
        <taxon>Rotifera</taxon>
        <taxon>Eurotatoria</taxon>
        <taxon>Monogononta</taxon>
        <taxon>Pseudotrocha</taxon>
        <taxon>Ploima</taxon>
        <taxon>Brachionidae</taxon>
        <taxon>Brachionus</taxon>
    </lineage>
</organism>
<dbReference type="EMBL" id="REGN01005091">
    <property type="protein sequence ID" value="RNA14910.1"/>
    <property type="molecule type" value="Genomic_DNA"/>
</dbReference>
<evidence type="ECO:0000313" key="2">
    <source>
        <dbReference type="Proteomes" id="UP000276133"/>
    </source>
</evidence>
<proteinExistence type="predicted"/>
<dbReference type="Proteomes" id="UP000276133">
    <property type="component" value="Unassembled WGS sequence"/>
</dbReference>
<accession>A0A3M7QU61</accession>
<keyword evidence="2" id="KW-1185">Reference proteome</keyword>
<dbReference type="AlphaFoldDB" id="A0A3M7QU61"/>
<comment type="caution">
    <text evidence="1">The sequence shown here is derived from an EMBL/GenBank/DDBJ whole genome shotgun (WGS) entry which is preliminary data.</text>
</comment>
<evidence type="ECO:0000313" key="1">
    <source>
        <dbReference type="EMBL" id="RNA14910.1"/>
    </source>
</evidence>
<sequence length="73" mass="8627">MNNQYYRLGYDSQYSSLNRSTPMATIRNYQRNKFPANTNNLNVESDNYDLKYVFWYLNGEKIECLLDTGGLLL</sequence>
<protein>
    <submittedName>
        <fullName evidence="1">Uncharacterized protein</fullName>
    </submittedName>
</protein>
<name>A0A3M7QU61_BRAPC</name>